<reference evidence="2" key="1">
    <citation type="journal article" date="2019" name="Int. J. Syst. Evol. Microbiol.">
        <title>The Global Catalogue of Microorganisms (GCM) 10K type strain sequencing project: providing services to taxonomists for standard genome sequencing and annotation.</title>
        <authorList>
            <consortium name="The Broad Institute Genomics Platform"/>
            <consortium name="The Broad Institute Genome Sequencing Center for Infectious Disease"/>
            <person name="Wu L."/>
            <person name="Ma J."/>
        </authorList>
    </citation>
    <scope>NUCLEOTIDE SEQUENCE [LARGE SCALE GENOMIC DNA]</scope>
    <source>
        <strain evidence="2">JCM 17069</strain>
    </source>
</reference>
<sequence>MLVESEIVTTTFFFSNPVISSGLLNFPVTTHEVKGIGDVAAIGLGTVVAPAGA</sequence>
<keyword evidence="2" id="KW-1185">Reference proteome</keyword>
<accession>A0ABP7VH71</accession>
<dbReference type="EMBL" id="BAABCT010000002">
    <property type="protein sequence ID" value="GAA4067183.1"/>
    <property type="molecule type" value="Genomic_DNA"/>
</dbReference>
<evidence type="ECO:0000313" key="2">
    <source>
        <dbReference type="Proteomes" id="UP001500367"/>
    </source>
</evidence>
<organism evidence="1 2">
    <name type="scientific">Flavobacterium cheonanense</name>
    <dbReference type="NCBI Taxonomy" id="706183"/>
    <lineage>
        <taxon>Bacteria</taxon>
        <taxon>Pseudomonadati</taxon>
        <taxon>Bacteroidota</taxon>
        <taxon>Flavobacteriia</taxon>
        <taxon>Flavobacteriales</taxon>
        <taxon>Flavobacteriaceae</taxon>
        <taxon>Flavobacterium</taxon>
    </lineage>
</organism>
<name>A0ABP7VH71_9FLAO</name>
<proteinExistence type="predicted"/>
<evidence type="ECO:0000313" key="1">
    <source>
        <dbReference type="EMBL" id="GAA4067183.1"/>
    </source>
</evidence>
<gene>
    <name evidence="1" type="ORF">GCM10022389_10190</name>
</gene>
<dbReference type="Proteomes" id="UP001500367">
    <property type="component" value="Unassembled WGS sequence"/>
</dbReference>
<comment type="caution">
    <text evidence="1">The sequence shown here is derived from an EMBL/GenBank/DDBJ whole genome shotgun (WGS) entry which is preliminary data.</text>
</comment>
<protein>
    <submittedName>
        <fullName evidence="1">Uncharacterized protein</fullName>
    </submittedName>
</protein>